<sequence length="85" mass="9970">MLVTKIAFTNMFKNFQSYLLHFVSISMSILIFFTFMSLANNPLIRKIFLRWEVIGSSLFSSSAFVLILFVGFFIFLFEQLFFKAT</sequence>
<organism evidence="2 3">
    <name type="scientific">Listeria aquatica FSL S10-1188</name>
    <dbReference type="NCBI Taxonomy" id="1265818"/>
    <lineage>
        <taxon>Bacteria</taxon>
        <taxon>Bacillati</taxon>
        <taxon>Bacillota</taxon>
        <taxon>Bacilli</taxon>
        <taxon>Bacillales</taxon>
        <taxon>Listeriaceae</taxon>
        <taxon>Listeria</taxon>
    </lineage>
</organism>
<keyword evidence="1" id="KW-0472">Membrane</keyword>
<dbReference type="STRING" id="1265818.MAQA_07202"/>
<evidence type="ECO:0000313" key="2">
    <source>
        <dbReference type="EMBL" id="EUJ19366.1"/>
    </source>
</evidence>
<proteinExistence type="predicted"/>
<name>W7B8Z9_9LIST</name>
<gene>
    <name evidence="2" type="ORF">MAQA_07202</name>
</gene>
<reference evidence="2 3" key="1">
    <citation type="journal article" date="2014" name="Int. J. Syst. Evol. Microbiol.">
        <title>Listeria floridensis sp. nov., Listeria aquatica sp. nov., Listeria cornellensis sp. nov., Listeria riparia sp. nov. and Listeria grandensis sp. nov., from agricultural and natural environments.</title>
        <authorList>
            <person name="den Bakker H.C."/>
            <person name="Warchocki S."/>
            <person name="Wright E.M."/>
            <person name="Allred A.F."/>
            <person name="Ahlstrom C."/>
            <person name="Manuel C.S."/>
            <person name="Stasiewicz M.J."/>
            <person name="Burrell A."/>
            <person name="Roof S."/>
            <person name="Strawn L."/>
            <person name="Fortes E.D."/>
            <person name="Nightingale K.K."/>
            <person name="Kephart D."/>
            <person name="Wiedmann M."/>
        </authorList>
    </citation>
    <scope>NUCLEOTIDE SEQUENCE [LARGE SCALE GENOMIC DNA]</scope>
    <source>
        <strain evidence="2 3">FSL S10-1188</strain>
    </source>
</reference>
<dbReference type="EMBL" id="AOCG01000007">
    <property type="protein sequence ID" value="EUJ19366.1"/>
    <property type="molecule type" value="Genomic_DNA"/>
</dbReference>
<evidence type="ECO:0000313" key="3">
    <source>
        <dbReference type="Proteomes" id="UP000019246"/>
    </source>
</evidence>
<comment type="caution">
    <text evidence="2">The sequence shown here is derived from an EMBL/GenBank/DDBJ whole genome shotgun (WGS) entry which is preliminary data.</text>
</comment>
<keyword evidence="1" id="KW-1133">Transmembrane helix</keyword>
<feature type="transmembrane region" description="Helical" evidence="1">
    <location>
        <begin position="51"/>
        <end position="77"/>
    </location>
</feature>
<dbReference type="Proteomes" id="UP000019246">
    <property type="component" value="Unassembled WGS sequence"/>
</dbReference>
<evidence type="ECO:0000256" key="1">
    <source>
        <dbReference type="SAM" id="Phobius"/>
    </source>
</evidence>
<dbReference type="AlphaFoldDB" id="W7B8Z9"/>
<accession>W7B8Z9</accession>
<keyword evidence="3" id="KW-1185">Reference proteome</keyword>
<dbReference type="RefSeq" id="WP_241463125.1">
    <property type="nucleotide sequence ID" value="NZ_AOCG01000007.1"/>
</dbReference>
<protein>
    <submittedName>
        <fullName evidence="2">Putative ABC transporter permease</fullName>
    </submittedName>
</protein>
<dbReference type="PATRIC" id="fig|1265818.5.peg.1441"/>
<keyword evidence="1" id="KW-0812">Transmembrane</keyword>
<feature type="transmembrane region" description="Helical" evidence="1">
    <location>
        <begin position="18"/>
        <end position="39"/>
    </location>
</feature>